<dbReference type="PANTHER" id="PTHR18964">
    <property type="entry name" value="ROK (REPRESSOR, ORF, KINASE) FAMILY"/>
    <property type="match status" value="1"/>
</dbReference>
<name>A0A1H4JMK9_9BACT</name>
<dbReference type="AlphaFoldDB" id="A0A1H4JMK9"/>
<evidence type="ECO:0000256" key="2">
    <source>
        <dbReference type="SAM" id="MobiDB-lite"/>
    </source>
</evidence>
<accession>A0A1H4JMK9</accession>
<keyword evidence="3" id="KW-0418">Kinase</keyword>
<dbReference type="InterPro" id="IPR049874">
    <property type="entry name" value="ROK_cs"/>
</dbReference>
<dbReference type="PANTHER" id="PTHR18964:SF149">
    <property type="entry name" value="BIFUNCTIONAL UDP-N-ACETYLGLUCOSAMINE 2-EPIMERASE_N-ACETYLMANNOSAMINE KINASE"/>
    <property type="match status" value="1"/>
</dbReference>
<feature type="region of interest" description="Disordered" evidence="2">
    <location>
        <begin position="400"/>
        <end position="423"/>
    </location>
</feature>
<comment type="similarity">
    <text evidence="1">Belongs to the ROK (NagC/XylR) family.</text>
</comment>
<dbReference type="SUPFAM" id="SSF46785">
    <property type="entry name" value="Winged helix' DNA-binding domain"/>
    <property type="match status" value="1"/>
</dbReference>
<dbReference type="GO" id="GO:0016301">
    <property type="term" value="F:kinase activity"/>
    <property type="evidence" value="ECO:0007669"/>
    <property type="project" value="UniProtKB-KW"/>
</dbReference>
<dbReference type="SUPFAM" id="SSF53067">
    <property type="entry name" value="Actin-like ATPase domain"/>
    <property type="match status" value="1"/>
</dbReference>
<proteinExistence type="inferred from homology"/>
<evidence type="ECO:0000256" key="1">
    <source>
        <dbReference type="ARBA" id="ARBA00006479"/>
    </source>
</evidence>
<reference evidence="3 4" key="1">
    <citation type="submission" date="2016-10" db="EMBL/GenBank/DDBJ databases">
        <authorList>
            <person name="de Groot N.N."/>
        </authorList>
    </citation>
    <scope>NUCLEOTIDE SEQUENCE [LARGE SCALE GENOMIC DNA]</scope>
    <source>
        <strain evidence="3 4">AB35.6</strain>
    </source>
</reference>
<evidence type="ECO:0000313" key="4">
    <source>
        <dbReference type="Proteomes" id="UP000182409"/>
    </source>
</evidence>
<dbReference type="EMBL" id="FNSD01000001">
    <property type="protein sequence ID" value="SEB47106.1"/>
    <property type="molecule type" value="Genomic_DNA"/>
</dbReference>
<keyword evidence="3" id="KW-0808">Transferase</keyword>
<evidence type="ECO:0000313" key="3">
    <source>
        <dbReference type="EMBL" id="SEB47106.1"/>
    </source>
</evidence>
<protein>
    <submittedName>
        <fullName evidence="3">Sugar kinase of the NBD/HSP70 family, may contain an N-terminal HTH domain</fullName>
    </submittedName>
</protein>
<dbReference type="Proteomes" id="UP000182409">
    <property type="component" value="Unassembled WGS sequence"/>
</dbReference>
<gene>
    <name evidence="3" type="ORF">SAMN05443244_0688</name>
</gene>
<dbReference type="RefSeq" id="WP_074652353.1">
    <property type="nucleotide sequence ID" value="NZ_FNSD01000001.1"/>
</dbReference>
<dbReference type="InterPro" id="IPR036388">
    <property type="entry name" value="WH-like_DNA-bd_sf"/>
</dbReference>
<dbReference type="InterPro" id="IPR000600">
    <property type="entry name" value="ROK"/>
</dbReference>
<sequence length="423" mass="45655">MSQPTHEPSRNDRTRGIRRIDLASVQPVSSDIARDINRDIILELIRFNQPLARADLSRLSGLRPSTVSAIVEQLIEENWVREGAVIKAARGRPSTMLSVNSAMVTFALDLRPDRAILAVVDLSGRFLSREIITSSSDLRRTVAQIGKRMKALRAEHAGKSFEGVGVSIQGRVHPVTQRVLLAPNMKWQDFDLRAALERESGLQVELDNDANVCLLSELWYGRLQGAKNVVLVAVAEGVGTAILAGGVMQSGYNGLAGEFGHVSVDPAGPLCQCGQKGCWEMVASSRAPIRSFNAAGRRKVQDIYELMGLAEDGDATAIRVITEQAVALGRGLRMITAALSPELILVVGDITAAWERCGPIVWKELASSMLAGEAPRLHAAGDAELARLSGSAAMLMQRHASYHRSTHDETGTRPSLAMTSTAS</sequence>
<dbReference type="OrthoDB" id="9796533at2"/>
<organism evidence="3 4">
    <name type="scientific">Terriglobus roseus</name>
    <dbReference type="NCBI Taxonomy" id="392734"/>
    <lineage>
        <taxon>Bacteria</taxon>
        <taxon>Pseudomonadati</taxon>
        <taxon>Acidobacteriota</taxon>
        <taxon>Terriglobia</taxon>
        <taxon>Terriglobales</taxon>
        <taxon>Acidobacteriaceae</taxon>
        <taxon>Terriglobus</taxon>
    </lineage>
</organism>
<dbReference type="Gene3D" id="3.30.420.40">
    <property type="match status" value="2"/>
</dbReference>
<dbReference type="PROSITE" id="PS01125">
    <property type="entry name" value="ROK"/>
    <property type="match status" value="1"/>
</dbReference>
<dbReference type="Gene3D" id="1.10.10.10">
    <property type="entry name" value="Winged helix-like DNA-binding domain superfamily/Winged helix DNA-binding domain"/>
    <property type="match status" value="1"/>
</dbReference>
<dbReference type="InterPro" id="IPR036390">
    <property type="entry name" value="WH_DNA-bd_sf"/>
</dbReference>
<dbReference type="Pfam" id="PF00480">
    <property type="entry name" value="ROK"/>
    <property type="match status" value="1"/>
</dbReference>
<dbReference type="InterPro" id="IPR043129">
    <property type="entry name" value="ATPase_NBD"/>
</dbReference>